<keyword evidence="1" id="KW-0732">Signal</keyword>
<reference evidence="2 3" key="1">
    <citation type="submission" date="2016-11" db="EMBL/GenBank/DDBJ databases">
        <title>Study of marine rhodopsin-containing bacteria.</title>
        <authorList>
            <person name="Yoshizawa S."/>
            <person name="Kumagai Y."/>
            <person name="Kogure K."/>
        </authorList>
    </citation>
    <scope>NUCLEOTIDE SEQUENCE [LARGE SCALE GENOMIC DNA]</scope>
    <source>
        <strain evidence="2 3">SG-29</strain>
    </source>
</reference>
<gene>
    <name evidence="2" type="ORF">BSZ36_04055</name>
</gene>
<protein>
    <submittedName>
        <fullName evidence="2">Uncharacterized protein</fullName>
    </submittedName>
</protein>
<dbReference type="AlphaFoldDB" id="A0A259TWT0"/>
<dbReference type="RefSeq" id="WP_094546270.1">
    <property type="nucleotide sequence ID" value="NZ_MQWB01000001.1"/>
</dbReference>
<comment type="caution">
    <text evidence="2">The sequence shown here is derived from an EMBL/GenBank/DDBJ whole genome shotgun (WGS) entry which is preliminary data.</text>
</comment>
<evidence type="ECO:0000256" key="1">
    <source>
        <dbReference type="SAM" id="SignalP"/>
    </source>
</evidence>
<organism evidence="2 3">
    <name type="scientific">Rubricoccus marinus</name>
    <dbReference type="NCBI Taxonomy" id="716817"/>
    <lineage>
        <taxon>Bacteria</taxon>
        <taxon>Pseudomonadati</taxon>
        <taxon>Rhodothermota</taxon>
        <taxon>Rhodothermia</taxon>
        <taxon>Rhodothermales</taxon>
        <taxon>Rubricoccaceae</taxon>
        <taxon>Rubricoccus</taxon>
    </lineage>
</organism>
<dbReference type="InParanoid" id="A0A259TWT0"/>
<keyword evidence="3" id="KW-1185">Reference proteome</keyword>
<evidence type="ECO:0000313" key="3">
    <source>
        <dbReference type="Proteomes" id="UP000216446"/>
    </source>
</evidence>
<dbReference type="Proteomes" id="UP000216446">
    <property type="component" value="Unassembled WGS sequence"/>
</dbReference>
<evidence type="ECO:0000313" key="2">
    <source>
        <dbReference type="EMBL" id="OZC02232.1"/>
    </source>
</evidence>
<dbReference type="EMBL" id="MQWB01000001">
    <property type="protein sequence ID" value="OZC02232.1"/>
    <property type="molecule type" value="Genomic_DNA"/>
</dbReference>
<proteinExistence type="predicted"/>
<feature type="chain" id="PRO_5011994507" evidence="1">
    <location>
        <begin position="25"/>
        <end position="287"/>
    </location>
</feature>
<feature type="signal peptide" evidence="1">
    <location>
        <begin position="1"/>
        <end position="24"/>
    </location>
</feature>
<accession>A0A259TWT0</accession>
<sequence length="287" mass="30928">MLPLPTPGRLLVLFFVLAAPAALAQTAPSPYIDKDASTTYEADALVQEPSLEIDAAVADAMRASSNAMADSTAPEALEDLMREMEAAIAQSENGEIPAGMEAEMENVVTELASGMAQMMGAMFGLSDEELAEMGEQVRTEGTMTRTVSQEAAAPRSTNRLYRRASVQSYPVIPNGYGMDGDGYPDRMAISGTIVAAGSLRICRFDAPPVSRWLRIRLSDTSATYPGEQIVVAVQCHEDKKELLVGRRVRMEVWKSIASRPIRMATDDVPSVGTPMYESYPGNVRLGG</sequence>
<name>A0A259TWT0_9BACT</name>